<feature type="signal peptide" evidence="1">
    <location>
        <begin position="1"/>
        <end position="21"/>
    </location>
</feature>
<dbReference type="AlphaFoldDB" id="A0AAW0CGU9"/>
<protein>
    <submittedName>
        <fullName evidence="2">Uncharacterized protein</fullName>
    </submittedName>
</protein>
<sequence>MKTSTISTTFVFLSLAQAILAGPSISHAYGPSATLLASKAVPTCSPTYTCPRINGQTSVASYSQVEGSRILLCILAQTPDTNIAAATNTREKGSATANSNTLSSDFNAAESENVNVPGHVNSQVSPSLESREFISVHCAYSVNTGALVLSNSLNPSGVCSDMAALAPCGSLKRAIPGEWATREQKMRLAKQKLGISRPKVSRPN</sequence>
<dbReference type="EMBL" id="JAYKXP010000046">
    <property type="protein sequence ID" value="KAK7037536.1"/>
    <property type="molecule type" value="Genomic_DNA"/>
</dbReference>
<dbReference type="Proteomes" id="UP001383192">
    <property type="component" value="Unassembled WGS sequence"/>
</dbReference>
<evidence type="ECO:0000313" key="2">
    <source>
        <dbReference type="EMBL" id="KAK7037536.1"/>
    </source>
</evidence>
<name>A0AAW0CGU9_9AGAR</name>
<proteinExistence type="predicted"/>
<evidence type="ECO:0000313" key="3">
    <source>
        <dbReference type="Proteomes" id="UP001383192"/>
    </source>
</evidence>
<keyword evidence="3" id="KW-1185">Reference proteome</keyword>
<keyword evidence="1" id="KW-0732">Signal</keyword>
<accession>A0AAW0CGU9</accession>
<organism evidence="2 3">
    <name type="scientific">Paramarasmius palmivorus</name>
    <dbReference type="NCBI Taxonomy" id="297713"/>
    <lineage>
        <taxon>Eukaryota</taxon>
        <taxon>Fungi</taxon>
        <taxon>Dikarya</taxon>
        <taxon>Basidiomycota</taxon>
        <taxon>Agaricomycotina</taxon>
        <taxon>Agaricomycetes</taxon>
        <taxon>Agaricomycetidae</taxon>
        <taxon>Agaricales</taxon>
        <taxon>Marasmiineae</taxon>
        <taxon>Marasmiaceae</taxon>
        <taxon>Paramarasmius</taxon>
    </lineage>
</organism>
<comment type="caution">
    <text evidence="2">The sequence shown here is derived from an EMBL/GenBank/DDBJ whole genome shotgun (WGS) entry which is preliminary data.</text>
</comment>
<reference evidence="2 3" key="1">
    <citation type="submission" date="2024-01" db="EMBL/GenBank/DDBJ databases">
        <title>A draft genome for a cacao thread blight-causing isolate of Paramarasmius palmivorus.</title>
        <authorList>
            <person name="Baruah I.K."/>
            <person name="Bukari Y."/>
            <person name="Amoako-Attah I."/>
            <person name="Meinhardt L.W."/>
            <person name="Bailey B.A."/>
            <person name="Cohen S.P."/>
        </authorList>
    </citation>
    <scope>NUCLEOTIDE SEQUENCE [LARGE SCALE GENOMIC DNA]</scope>
    <source>
        <strain evidence="2 3">GH-12</strain>
    </source>
</reference>
<feature type="chain" id="PRO_5043407260" evidence="1">
    <location>
        <begin position="22"/>
        <end position="204"/>
    </location>
</feature>
<gene>
    <name evidence="2" type="ORF">VNI00_011028</name>
</gene>
<evidence type="ECO:0000256" key="1">
    <source>
        <dbReference type="SAM" id="SignalP"/>
    </source>
</evidence>